<dbReference type="Gene3D" id="3.40.50.300">
    <property type="entry name" value="P-loop containing nucleotide triphosphate hydrolases"/>
    <property type="match status" value="1"/>
</dbReference>
<dbReference type="GO" id="GO:0001664">
    <property type="term" value="F:G protein-coupled receptor binding"/>
    <property type="evidence" value="ECO:0007669"/>
    <property type="project" value="TreeGrafter"/>
</dbReference>
<keyword evidence="2 5" id="KW-0547">Nucleotide-binding</keyword>
<dbReference type="InterPro" id="IPR027417">
    <property type="entry name" value="P-loop_NTPase"/>
</dbReference>
<keyword evidence="8" id="KW-1185">Reference proteome</keyword>
<evidence type="ECO:0000313" key="7">
    <source>
        <dbReference type="EMBL" id="KAF7365489.1"/>
    </source>
</evidence>
<dbReference type="GO" id="GO:0046872">
    <property type="term" value="F:metal ion binding"/>
    <property type="evidence" value="ECO:0007669"/>
    <property type="project" value="UniProtKB-KW"/>
</dbReference>
<dbReference type="SUPFAM" id="SSF52540">
    <property type="entry name" value="P-loop containing nucleoside triphosphate hydrolases"/>
    <property type="match status" value="1"/>
</dbReference>
<accession>A0A8H6YUK1</accession>
<dbReference type="InterPro" id="IPR001019">
    <property type="entry name" value="Gprotein_alpha_su"/>
</dbReference>
<dbReference type="OrthoDB" id="5817230at2759"/>
<dbReference type="AlphaFoldDB" id="A0A8H6YUK1"/>
<reference evidence="7" key="1">
    <citation type="submission" date="2020-05" db="EMBL/GenBank/DDBJ databases">
        <title>Mycena genomes resolve the evolution of fungal bioluminescence.</title>
        <authorList>
            <person name="Tsai I.J."/>
        </authorList>
    </citation>
    <scope>NUCLEOTIDE SEQUENCE</scope>
    <source>
        <strain evidence="7">CCC161011</strain>
    </source>
</reference>
<evidence type="ECO:0000256" key="1">
    <source>
        <dbReference type="ARBA" id="ARBA00022723"/>
    </source>
</evidence>
<proteinExistence type="predicted"/>
<dbReference type="GO" id="GO:0005737">
    <property type="term" value="C:cytoplasm"/>
    <property type="evidence" value="ECO:0007669"/>
    <property type="project" value="TreeGrafter"/>
</dbReference>
<evidence type="ECO:0000256" key="6">
    <source>
        <dbReference type="PIRSR" id="PIRSR601019-2"/>
    </source>
</evidence>
<dbReference type="FunFam" id="3.40.50.300:FF:000692">
    <property type="entry name" value="Guanine nucleotide-binding protein subunit alpha"/>
    <property type="match status" value="1"/>
</dbReference>
<keyword evidence="1 6" id="KW-0479">Metal-binding</keyword>
<dbReference type="SMART" id="SM00275">
    <property type="entry name" value="G_alpha"/>
    <property type="match status" value="1"/>
</dbReference>
<evidence type="ECO:0000313" key="8">
    <source>
        <dbReference type="Proteomes" id="UP000620124"/>
    </source>
</evidence>
<dbReference type="SUPFAM" id="SSF47895">
    <property type="entry name" value="Transducin (alpha subunit), insertion domain"/>
    <property type="match status" value="1"/>
</dbReference>
<dbReference type="InterPro" id="IPR011025">
    <property type="entry name" value="GproteinA_insert"/>
</dbReference>
<keyword evidence="4" id="KW-0807">Transducer</keyword>
<name>A0A8H6YUK1_9AGAR</name>
<evidence type="ECO:0000256" key="3">
    <source>
        <dbReference type="ARBA" id="ARBA00023134"/>
    </source>
</evidence>
<dbReference type="Gene3D" id="1.10.400.10">
    <property type="entry name" value="GI Alpha 1, domain 2-like"/>
    <property type="match status" value="1"/>
</dbReference>
<evidence type="ECO:0000256" key="2">
    <source>
        <dbReference type="ARBA" id="ARBA00022741"/>
    </source>
</evidence>
<dbReference type="Proteomes" id="UP000620124">
    <property type="component" value="Unassembled WGS sequence"/>
</dbReference>
<protein>
    <submittedName>
        <fullName evidence="7">Guanine nucleotide binding protein, alpha subunit</fullName>
    </submittedName>
</protein>
<dbReference type="GO" id="GO:0005525">
    <property type="term" value="F:GTP binding"/>
    <property type="evidence" value="ECO:0007669"/>
    <property type="project" value="UniProtKB-KW"/>
</dbReference>
<dbReference type="GO" id="GO:0007188">
    <property type="term" value="P:adenylate cyclase-modulating G protein-coupled receptor signaling pathway"/>
    <property type="evidence" value="ECO:0007669"/>
    <property type="project" value="TreeGrafter"/>
</dbReference>
<dbReference type="PRINTS" id="PR00318">
    <property type="entry name" value="GPROTEINA"/>
</dbReference>
<sequence length="451" mass="50348">MRAIIVASVWDHVLELLELRNSGVWSLASQLLKLRDGTNLASNKPDPILFSLATRIWQVWGNDVNNAVDQIHTFTRDTKILLLGHAESGKSTLLRNLYLYFAPKAFQAEAGAWRSVICLNLVRSVNFVLSKLEIPSSHAGDVQPSSSDSASSSELRRLLIALAPLRQVEETLINLIGGSSPLDEKSQAGQYHSAKVSEISVRAGAGWTAFRRGFTSGSDREEHADELQASRILSACAGDIMTLWAAPEVQQILEGQKIALENQPGFFLDQVQRICDENYTPKPDDILRARVHTVGPEEYFIPIEAGTWVQFFDEVEAIVFLASMSAFDEVLDENPKEDSLNRWKALCSNKLLASVQFILFLSNVDILISKLKSGVQFNSYVPSYGHRPNEPKDVIKYLMRHFVAIHKEYSPHEHKMRLHVASAIDAKATATAINYIHETILLKTLNTTNIM</sequence>
<keyword evidence="6" id="KW-0460">Magnesium</keyword>
<evidence type="ECO:0000256" key="4">
    <source>
        <dbReference type="ARBA" id="ARBA00023224"/>
    </source>
</evidence>
<dbReference type="GO" id="GO:0031683">
    <property type="term" value="F:G-protein beta/gamma-subunit complex binding"/>
    <property type="evidence" value="ECO:0007669"/>
    <property type="project" value="InterPro"/>
</dbReference>
<feature type="binding site" evidence="5">
    <location>
        <begin position="287"/>
        <end position="293"/>
    </location>
    <ligand>
        <name>GTP</name>
        <dbReference type="ChEBI" id="CHEBI:37565"/>
    </ligand>
</feature>
<organism evidence="7 8">
    <name type="scientific">Mycena venus</name>
    <dbReference type="NCBI Taxonomy" id="2733690"/>
    <lineage>
        <taxon>Eukaryota</taxon>
        <taxon>Fungi</taxon>
        <taxon>Dikarya</taxon>
        <taxon>Basidiomycota</taxon>
        <taxon>Agaricomycotina</taxon>
        <taxon>Agaricomycetes</taxon>
        <taxon>Agaricomycetidae</taxon>
        <taxon>Agaricales</taxon>
        <taxon>Marasmiineae</taxon>
        <taxon>Mycenaceae</taxon>
        <taxon>Mycena</taxon>
    </lineage>
</organism>
<feature type="binding site" evidence="5">
    <location>
        <position position="423"/>
    </location>
    <ligand>
        <name>GTP</name>
        <dbReference type="ChEBI" id="CHEBI:37565"/>
    </ligand>
</feature>
<dbReference type="PROSITE" id="PS51882">
    <property type="entry name" value="G_ALPHA"/>
    <property type="match status" value="1"/>
</dbReference>
<dbReference type="PANTHER" id="PTHR10218">
    <property type="entry name" value="GTP-BINDING PROTEIN ALPHA SUBUNIT"/>
    <property type="match status" value="1"/>
</dbReference>
<comment type="caution">
    <text evidence="7">The sequence shown here is derived from an EMBL/GenBank/DDBJ whole genome shotgun (WGS) entry which is preliminary data.</text>
</comment>
<evidence type="ECO:0000256" key="5">
    <source>
        <dbReference type="PIRSR" id="PIRSR601019-1"/>
    </source>
</evidence>
<gene>
    <name evidence="7" type="ORF">MVEN_00421900</name>
</gene>
<feature type="binding site" evidence="6">
    <location>
        <position position="293"/>
    </location>
    <ligand>
        <name>Mg(2+)</name>
        <dbReference type="ChEBI" id="CHEBI:18420"/>
    </ligand>
</feature>
<keyword evidence="3 5" id="KW-0342">GTP-binding</keyword>
<dbReference type="PANTHER" id="PTHR10218:SF360">
    <property type="entry name" value="GUANINE NUCLEOTIDE-BINDING PROTEIN SUBUNIT ALPHA HOMOLOG"/>
    <property type="match status" value="1"/>
</dbReference>
<dbReference type="GO" id="GO:0003924">
    <property type="term" value="F:GTPase activity"/>
    <property type="evidence" value="ECO:0007669"/>
    <property type="project" value="InterPro"/>
</dbReference>
<dbReference type="Pfam" id="PF00503">
    <property type="entry name" value="G-alpha"/>
    <property type="match status" value="1"/>
</dbReference>
<dbReference type="EMBL" id="JACAZI010000003">
    <property type="protein sequence ID" value="KAF7365489.1"/>
    <property type="molecule type" value="Genomic_DNA"/>
</dbReference>
<dbReference type="GO" id="GO:0005834">
    <property type="term" value="C:heterotrimeric G-protein complex"/>
    <property type="evidence" value="ECO:0007669"/>
    <property type="project" value="TreeGrafter"/>
</dbReference>